<keyword evidence="2" id="KW-1185">Reference proteome</keyword>
<organism evidence="1 2">
    <name type="scientific">Carnegiea gigantea</name>
    <dbReference type="NCBI Taxonomy" id="171969"/>
    <lineage>
        <taxon>Eukaryota</taxon>
        <taxon>Viridiplantae</taxon>
        <taxon>Streptophyta</taxon>
        <taxon>Embryophyta</taxon>
        <taxon>Tracheophyta</taxon>
        <taxon>Spermatophyta</taxon>
        <taxon>Magnoliopsida</taxon>
        <taxon>eudicotyledons</taxon>
        <taxon>Gunneridae</taxon>
        <taxon>Pentapetalae</taxon>
        <taxon>Caryophyllales</taxon>
        <taxon>Cactineae</taxon>
        <taxon>Cactaceae</taxon>
        <taxon>Cactoideae</taxon>
        <taxon>Echinocereeae</taxon>
        <taxon>Carnegiea</taxon>
    </lineage>
</organism>
<comment type="caution">
    <text evidence="1">The sequence shown here is derived from an EMBL/GenBank/DDBJ whole genome shotgun (WGS) entry which is preliminary data.</text>
</comment>
<proteinExistence type="predicted"/>
<sequence length="181" mass="20670">MDPVQRINGTVVETISTPNGVFPSYTSMVDPNEGTALEFIPATDINGAKCAKLVEEDVVDEINYWQNAVICCVLGANPPYEVIDGFAIDKVLLIKKGLYLVRFMDKQDAMKFANERDVIIRQRIVYEWRPTKCTHCKMFGHTHEECKKKRAIPHETSVMQQQPNIRNQMLQKVFSLLPRPT</sequence>
<evidence type="ECO:0000313" key="1">
    <source>
        <dbReference type="EMBL" id="KAJ8420679.1"/>
    </source>
</evidence>
<dbReference type="AlphaFoldDB" id="A0A9Q1JG29"/>
<gene>
    <name evidence="1" type="ORF">Cgig2_024212</name>
</gene>
<dbReference type="PANTHER" id="PTHR33233">
    <property type="entry name" value="ENDONUCLEASE/EXONUCLEASE/PHOSPHATASE"/>
    <property type="match status" value="1"/>
</dbReference>
<accession>A0A9Q1JG29</accession>
<dbReference type="OrthoDB" id="1751437at2759"/>
<protein>
    <recommendedName>
        <fullName evidence="3">DUF4283 domain-containing protein</fullName>
    </recommendedName>
</protein>
<dbReference type="Proteomes" id="UP001153076">
    <property type="component" value="Unassembled WGS sequence"/>
</dbReference>
<reference evidence="1" key="1">
    <citation type="submission" date="2022-04" db="EMBL/GenBank/DDBJ databases">
        <title>Carnegiea gigantea Genome sequencing and assembly v2.</title>
        <authorList>
            <person name="Copetti D."/>
            <person name="Sanderson M.J."/>
            <person name="Burquez A."/>
            <person name="Wojciechowski M.F."/>
        </authorList>
    </citation>
    <scope>NUCLEOTIDE SEQUENCE</scope>
    <source>
        <strain evidence="1">SGP5-SGP5p</strain>
        <tissue evidence="1">Aerial part</tissue>
    </source>
</reference>
<dbReference type="EMBL" id="JAKOGI010003224">
    <property type="protein sequence ID" value="KAJ8420679.1"/>
    <property type="molecule type" value="Genomic_DNA"/>
</dbReference>
<dbReference type="PANTHER" id="PTHR33233:SF17">
    <property type="entry name" value="DUF4283 DOMAIN-CONTAINING PROTEIN"/>
    <property type="match status" value="1"/>
</dbReference>
<name>A0A9Q1JG29_9CARY</name>
<evidence type="ECO:0008006" key="3">
    <source>
        <dbReference type="Google" id="ProtNLM"/>
    </source>
</evidence>
<evidence type="ECO:0000313" key="2">
    <source>
        <dbReference type="Proteomes" id="UP001153076"/>
    </source>
</evidence>